<feature type="region of interest" description="Disordered" evidence="1">
    <location>
        <begin position="241"/>
        <end position="262"/>
    </location>
</feature>
<dbReference type="Proteomes" id="UP001062263">
    <property type="component" value="Chromosome"/>
</dbReference>
<keyword evidence="3" id="KW-1185">Reference proteome</keyword>
<dbReference type="EMBL" id="AP025943">
    <property type="protein sequence ID" value="BDL43023.1"/>
    <property type="molecule type" value="Genomic_DNA"/>
</dbReference>
<accession>A0ABN6QGA7</accession>
<name>A0ABN6QGA7_9BACT</name>
<organism evidence="2 3">
    <name type="scientific">Akkermansia biwaensis</name>
    <dbReference type="NCBI Taxonomy" id="2946555"/>
    <lineage>
        <taxon>Bacteria</taxon>
        <taxon>Pseudomonadati</taxon>
        <taxon>Verrucomicrobiota</taxon>
        <taxon>Verrucomicrobiia</taxon>
        <taxon>Verrucomicrobiales</taxon>
        <taxon>Akkermansiaceae</taxon>
        <taxon>Akkermansia</taxon>
    </lineage>
</organism>
<evidence type="ECO:0008006" key="4">
    <source>
        <dbReference type="Google" id="ProtNLM"/>
    </source>
</evidence>
<proteinExistence type="predicted"/>
<dbReference type="RefSeq" id="WP_215435709.1">
    <property type="nucleotide sequence ID" value="NZ_AP025943.1"/>
</dbReference>
<reference evidence="2" key="1">
    <citation type="submission" date="2022-06" db="EMBL/GenBank/DDBJ databases">
        <title>Akkermansia biwalacus sp. nov., an anaerobic mucin-degrading bacterium isolated from human intestine.</title>
        <authorList>
            <person name="Kobayashi Y."/>
            <person name="Inoue S."/>
            <person name="Kawahara T."/>
            <person name="Kohda N."/>
        </authorList>
    </citation>
    <scope>NUCLEOTIDE SEQUENCE</scope>
    <source>
        <strain evidence="2">WON2089</strain>
    </source>
</reference>
<gene>
    <name evidence="2" type="ORF">Abiwalacus_05970</name>
</gene>
<evidence type="ECO:0000313" key="2">
    <source>
        <dbReference type="EMBL" id="BDL43023.1"/>
    </source>
</evidence>
<evidence type="ECO:0000313" key="3">
    <source>
        <dbReference type="Proteomes" id="UP001062263"/>
    </source>
</evidence>
<sequence length="262" mass="30245">MSHKPSEAHYVEGVHRFWIDEGYVVCRIECSGYYARQAQNFCGGCKEMDFLLYHPERQDLWLIEVKDYRFDARPKVGELVCALSRKVRDTMFLLRAASVAAPEEDPAEGISLKEFAVLASGAKTLHLAFLLEMGMGGVWSDGGVLANVKNMLVTSMRFLDADLICAPITYPYRIGPWRVTSAQGEVSKRVEIRRARKLEEIQAQRRRERQKALEEQSHWGKVREVGAARVEEKIPQWKQRLRQRLNGETANHEGRRRKRKRD</sequence>
<evidence type="ECO:0000256" key="1">
    <source>
        <dbReference type="SAM" id="MobiDB-lite"/>
    </source>
</evidence>
<protein>
    <recommendedName>
        <fullName evidence="4">NERD domain-containing protein</fullName>
    </recommendedName>
</protein>